<feature type="region of interest" description="Disordered" evidence="1">
    <location>
        <begin position="244"/>
        <end position="268"/>
    </location>
</feature>
<accession>A0A813LUL9</accession>
<proteinExistence type="predicted"/>
<comment type="caution">
    <text evidence="2">The sequence shown here is derived from an EMBL/GenBank/DDBJ whole genome shotgun (WGS) entry which is preliminary data.</text>
</comment>
<sequence>MEKHLLSVLDSRAKQPSALSLKPLFMADASIQVDIAEDDEVESNMLMAKLDSAEEVAVFVCIAIESFNEHVLAPAKSDISQFYLQFGWQSADEYFDTLGEAQIMLVDVDHNDRDDRFAIVLLAYQMASAAAASALKQRTCTLYLDGRSYENSDANMIKETRNLAYTLDEQLRCHGLHVMTTFSKGPKNNKNNSWAQEVSKGSAKVSVWLLSAICKPQLEDFAVLLGLDSKLQVNVFEQSQPAWQPPAFSATADSPTKKAEPSNIRSGEGTYESNIQNYLSFQRLLVASSIAGSSSVAYFAPALGRAAGPLPVVPGMAPASLVARPFTVRVAKASDAKQPADFASERNLVSTGTGLGAYAAARLQAAMADFVKGTISGPLQSILSLTVADANIAGLEPILKYGTYMTDAIVVALFSRREFHQDCGERLVPVIRRLAFASLSPEGGCRADSSSVNTLIAIIPGIDVVASLTSRHRTMQSRHMDIIVKQAGHTVQVAAQVSLTFGKQSSETSAEIQFGGGAGRVTALTRSGYCSTAKVAKLCPESCGKCRPLRSCVNLKRMLPLFQRYAQWAWYSQWNQDSVLHLLLVNPDSALRTPAGSRFFVEFGFRPVKGRLGDESNSEYLRRLGWKGVRFDLDHEEPSVGLFRERITMENVVSVFRRHNVPQEPGIVMIDIDSCDLWVFLGLTEVFRPRVVQIEYNRHLRFADNLTLDCRAGGKPGTTDSELYGASIHAIAAAAEARGYAVAWVERCFDVFLVRSDLVCPGSKLPNLDAFKSFTLHDGGCLDPWGEFASPATAQERQSVFLDLSSTPTSLRKGDR</sequence>
<dbReference type="AlphaFoldDB" id="A0A813LUL9"/>
<protein>
    <submittedName>
        <fullName evidence="2">Uncharacterized protein</fullName>
    </submittedName>
</protein>
<reference evidence="2" key="1">
    <citation type="submission" date="2021-02" db="EMBL/GenBank/DDBJ databases">
        <authorList>
            <person name="Dougan E. K."/>
            <person name="Rhodes N."/>
            <person name="Thang M."/>
            <person name="Chan C."/>
        </authorList>
    </citation>
    <scope>NUCLEOTIDE SEQUENCE</scope>
</reference>
<name>A0A813LUL9_POLGL</name>
<dbReference type="Proteomes" id="UP000626109">
    <property type="component" value="Unassembled WGS sequence"/>
</dbReference>
<organism evidence="2 3">
    <name type="scientific">Polarella glacialis</name>
    <name type="common">Dinoflagellate</name>
    <dbReference type="NCBI Taxonomy" id="89957"/>
    <lineage>
        <taxon>Eukaryota</taxon>
        <taxon>Sar</taxon>
        <taxon>Alveolata</taxon>
        <taxon>Dinophyceae</taxon>
        <taxon>Suessiales</taxon>
        <taxon>Suessiaceae</taxon>
        <taxon>Polarella</taxon>
    </lineage>
</organism>
<evidence type="ECO:0000313" key="3">
    <source>
        <dbReference type="Proteomes" id="UP000626109"/>
    </source>
</evidence>
<evidence type="ECO:0000313" key="2">
    <source>
        <dbReference type="EMBL" id="CAE8733432.1"/>
    </source>
</evidence>
<gene>
    <name evidence="2" type="ORF">PGLA2088_LOCUS46840</name>
</gene>
<dbReference type="EMBL" id="CAJNNW010036334">
    <property type="protein sequence ID" value="CAE8733432.1"/>
    <property type="molecule type" value="Genomic_DNA"/>
</dbReference>
<evidence type="ECO:0000256" key="1">
    <source>
        <dbReference type="SAM" id="MobiDB-lite"/>
    </source>
</evidence>